<evidence type="ECO:0000259" key="9">
    <source>
        <dbReference type="PROSITE" id="PS51192"/>
    </source>
</evidence>
<dbReference type="InterPro" id="IPR004589">
    <property type="entry name" value="DNA_helicase_ATP-dep_RecQ"/>
</dbReference>
<comment type="catalytic activity">
    <reaction evidence="7">
        <text>ATP + H2O = ADP + phosphate + H(+)</text>
        <dbReference type="Rhea" id="RHEA:13065"/>
        <dbReference type="ChEBI" id="CHEBI:15377"/>
        <dbReference type="ChEBI" id="CHEBI:15378"/>
        <dbReference type="ChEBI" id="CHEBI:30616"/>
        <dbReference type="ChEBI" id="CHEBI:43474"/>
        <dbReference type="ChEBI" id="CHEBI:456216"/>
    </reaction>
</comment>
<reference evidence="11 12" key="1">
    <citation type="submission" date="2024-01" db="EMBL/GenBank/DDBJ databases">
        <title>The genomes of 5 underutilized Papilionoideae crops provide insights into root nodulation and disease resistanc.</title>
        <authorList>
            <person name="Jiang F."/>
        </authorList>
    </citation>
    <scope>NUCLEOTIDE SEQUENCE [LARGE SCALE GENOMIC DNA]</scope>
    <source>
        <strain evidence="11">DUOXIRENSHENG_FW03</strain>
        <tissue evidence="11">Leaves</tissue>
    </source>
</reference>
<feature type="region of interest" description="Disordered" evidence="8">
    <location>
        <begin position="298"/>
        <end position="325"/>
    </location>
</feature>
<dbReference type="GO" id="GO:0016787">
    <property type="term" value="F:hydrolase activity"/>
    <property type="evidence" value="ECO:0007669"/>
    <property type="project" value="UniProtKB-KW"/>
</dbReference>
<dbReference type="InterPro" id="IPR036388">
    <property type="entry name" value="WH-like_DNA-bd_sf"/>
</dbReference>
<keyword evidence="2 7" id="KW-0547">Nucleotide-binding</keyword>
<keyword evidence="12" id="KW-1185">Reference proteome</keyword>
<keyword evidence="4 7" id="KW-0347">Helicase</keyword>
<dbReference type="PROSITE" id="PS51194">
    <property type="entry name" value="HELICASE_CTER"/>
    <property type="match status" value="1"/>
</dbReference>
<dbReference type="EC" id="5.6.2.4" evidence="7"/>
<keyword evidence="7" id="KW-0539">Nucleus</keyword>
<dbReference type="GO" id="GO:0003676">
    <property type="term" value="F:nucleic acid binding"/>
    <property type="evidence" value="ECO:0007669"/>
    <property type="project" value="InterPro"/>
</dbReference>
<evidence type="ECO:0000313" key="11">
    <source>
        <dbReference type="EMBL" id="KAK7392024.1"/>
    </source>
</evidence>
<dbReference type="GO" id="GO:0005737">
    <property type="term" value="C:cytoplasm"/>
    <property type="evidence" value="ECO:0007669"/>
    <property type="project" value="TreeGrafter"/>
</dbReference>
<dbReference type="SMART" id="SM00490">
    <property type="entry name" value="HELICc"/>
    <property type="match status" value="1"/>
</dbReference>
<evidence type="ECO:0000259" key="10">
    <source>
        <dbReference type="PROSITE" id="PS51194"/>
    </source>
</evidence>
<evidence type="ECO:0000256" key="2">
    <source>
        <dbReference type="ARBA" id="ARBA00022741"/>
    </source>
</evidence>
<dbReference type="CDD" id="cd17920">
    <property type="entry name" value="DEXHc_RecQ"/>
    <property type="match status" value="1"/>
</dbReference>
<dbReference type="SUPFAM" id="SSF52540">
    <property type="entry name" value="P-loop containing nucleoside triphosphate hydrolases"/>
    <property type="match status" value="1"/>
</dbReference>
<dbReference type="NCBIfam" id="TIGR00614">
    <property type="entry name" value="recQ_fam"/>
    <property type="match status" value="1"/>
</dbReference>
<feature type="domain" description="Helicase C-terminal" evidence="10">
    <location>
        <begin position="393"/>
        <end position="548"/>
    </location>
</feature>
<accession>A0AAN9SAY5</accession>
<dbReference type="FunFam" id="3.40.50.300:FF:001391">
    <property type="entry name" value="ATP-dependent DNA helicase"/>
    <property type="match status" value="1"/>
</dbReference>
<feature type="compositionally biased region" description="Basic residues" evidence="8">
    <location>
        <begin position="737"/>
        <end position="757"/>
    </location>
</feature>
<evidence type="ECO:0000256" key="4">
    <source>
        <dbReference type="ARBA" id="ARBA00022806"/>
    </source>
</evidence>
<evidence type="ECO:0000256" key="3">
    <source>
        <dbReference type="ARBA" id="ARBA00022801"/>
    </source>
</evidence>
<dbReference type="FunFam" id="1.10.10.10:FF:000782">
    <property type="entry name" value="ATP-dependent DNA helicase"/>
    <property type="match status" value="1"/>
</dbReference>
<dbReference type="GO" id="GO:0000724">
    <property type="term" value="P:double-strand break repair via homologous recombination"/>
    <property type="evidence" value="ECO:0007669"/>
    <property type="project" value="TreeGrafter"/>
</dbReference>
<dbReference type="GO" id="GO:0043138">
    <property type="term" value="F:3'-5' DNA helicase activity"/>
    <property type="evidence" value="ECO:0007669"/>
    <property type="project" value="UniProtKB-EC"/>
</dbReference>
<dbReference type="InterPro" id="IPR011545">
    <property type="entry name" value="DEAD/DEAH_box_helicase_dom"/>
</dbReference>
<comment type="caution">
    <text evidence="11">The sequence shown here is derived from an EMBL/GenBank/DDBJ whole genome shotgun (WGS) entry which is preliminary data.</text>
</comment>
<feature type="compositionally biased region" description="Low complexity" evidence="8">
    <location>
        <begin position="298"/>
        <end position="314"/>
    </location>
</feature>
<dbReference type="Gene3D" id="3.40.50.300">
    <property type="entry name" value="P-loop containing nucleotide triphosphate hydrolases"/>
    <property type="match status" value="2"/>
</dbReference>
<protein>
    <recommendedName>
        <fullName evidence="7">ATP-dependent DNA helicase</fullName>
        <ecNumber evidence="7">5.6.2.4</ecNumber>
    </recommendedName>
</protein>
<dbReference type="Gene3D" id="1.10.10.10">
    <property type="entry name" value="Winged helix-like DNA-binding domain superfamily/Winged helix DNA-binding domain"/>
    <property type="match status" value="1"/>
</dbReference>
<proteinExistence type="inferred from homology"/>
<dbReference type="Pfam" id="PF00271">
    <property type="entry name" value="Helicase_C"/>
    <property type="match status" value="1"/>
</dbReference>
<dbReference type="EMBL" id="JAYMYS010000005">
    <property type="protein sequence ID" value="KAK7392024.1"/>
    <property type="molecule type" value="Genomic_DNA"/>
</dbReference>
<dbReference type="InterPro" id="IPR001650">
    <property type="entry name" value="Helicase_C-like"/>
</dbReference>
<feature type="compositionally biased region" description="Acidic residues" evidence="8">
    <location>
        <begin position="315"/>
        <end position="324"/>
    </location>
</feature>
<evidence type="ECO:0000256" key="1">
    <source>
        <dbReference type="ARBA" id="ARBA00005446"/>
    </source>
</evidence>
<dbReference type="InterPro" id="IPR014001">
    <property type="entry name" value="Helicase_ATP-bd"/>
</dbReference>
<evidence type="ECO:0000256" key="7">
    <source>
        <dbReference type="RuleBase" id="RU364117"/>
    </source>
</evidence>
<gene>
    <name evidence="11" type="ORF">VNO78_20450</name>
</gene>
<feature type="region of interest" description="Disordered" evidence="8">
    <location>
        <begin position="736"/>
        <end position="777"/>
    </location>
</feature>
<evidence type="ECO:0000256" key="8">
    <source>
        <dbReference type="SAM" id="MobiDB-lite"/>
    </source>
</evidence>
<organism evidence="11 12">
    <name type="scientific">Psophocarpus tetragonolobus</name>
    <name type="common">Winged bean</name>
    <name type="synonym">Dolichos tetragonolobus</name>
    <dbReference type="NCBI Taxonomy" id="3891"/>
    <lineage>
        <taxon>Eukaryota</taxon>
        <taxon>Viridiplantae</taxon>
        <taxon>Streptophyta</taxon>
        <taxon>Embryophyta</taxon>
        <taxon>Tracheophyta</taxon>
        <taxon>Spermatophyta</taxon>
        <taxon>Magnoliopsida</taxon>
        <taxon>eudicotyledons</taxon>
        <taxon>Gunneridae</taxon>
        <taxon>Pentapetalae</taxon>
        <taxon>rosids</taxon>
        <taxon>fabids</taxon>
        <taxon>Fabales</taxon>
        <taxon>Fabaceae</taxon>
        <taxon>Papilionoideae</taxon>
        <taxon>50 kb inversion clade</taxon>
        <taxon>NPAAA clade</taxon>
        <taxon>indigoferoid/millettioid clade</taxon>
        <taxon>Phaseoleae</taxon>
        <taxon>Psophocarpus</taxon>
    </lineage>
</organism>
<dbReference type="InterPro" id="IPR032284">
    <property type="entry name" value="RecQ_Zn-bd"/>
</dbReference>
<dbReference type="SMART" id="SM00487">
    <property type="entry name" value="DEXDc"/>
    <property type="match status" value="1"/>
</dbReference>
<dbReference type="PANTHER" id="PTHR13710">
    <property type="entry name" value="DNA HELICASE RECQ FAMILY MEMBER"/>
    <property type="match status" value="1"/>
</dbReference>
<evidence type="ECO:0000256" key="6">
    <source>
        <dbReference type="ARBA" id="ARBA00034617"/>
    </source>
</evidence>
<keyword evidence="3 7" id="KW-0378">Hydrolase</keyword>
<evidence type="ECO:0000256" key="5">
    <source>
        <dbReference type="ARBA" id="ARBA00022840"/>
    </source>
</evidence>
<evidence type="ECO:0000313" key="12">
    <source>
        <dbReference type="Proteomes" id="UP001386955"/>
    </source>
</evidence>
<feature type="domain" description="Helicase ATP-binding" evidence="9">
    <location>
        <begin position="68"/>
        <end position="244"/>
    </location>
</feature>
<comment type="similarity">
    <text evidence="1 7">Belongs to the helicase family. RecQ subfamily.</text>
</comment>
<comment type="subcellular location">
    <subcellularLocation>
        <location evidence="7">Nucleus</location>
    </subcellularLocation>
</comment>
<dbReference type="GO" id="GO:0005694">
    <property type="term" value="C:chromosome"/>
    <property type="evidence" value="ECO:0007669"/>
    <property type="project" value="TreeGrafter"/>
</dbReference>
<dbReference type="GO" id="GO:0009378">
    <property type="term" value="F:four-way junction helicase activity"/>
    <property type="evidence" value="ECO:0007669"/>
    <property type="project" value="TreeGrafter"/>
</dbReference>
<comment type="catalytic activity">
    <reaction evidence="6 7">
        <text>Couples ATP hydrolysis with the unwinding of duplex DNA by translocating in the 3'-5' direction.</text>
        <dbReference type="EC" id="5.6.2.4"/>
    </reaction>
</comment>
<dbReference type="GO" id="GO:0005634">
    <property type="term" value="C:nucleus"/>
    <property type="evidence" value="ECO:0007669"/>
    <property type="project" value="UniProtKB-SubCell"/>
</dbReference>
<name>A0AAN9SAY5_PSOTE</name>
<dbReference type="Proteomes" id="UP001386955">
    <property type="component" value="Unassembled WGS sequence"/>
</dbReference>
<dbReference type="PANTHER" id="PTHR13710:SF69">
    <property type="entry name" value="ATP-DEPENDENT DNA HELICASE Q-LIKE SIM"/>
    <property type="match status" value="1"/>
</dbReference>
<keyword evidence="5 7" id="KW-0067">ATP-binding</keyword>
<dbReference type="InterPro" id="IPR027417">
    <property type="entry name" value="P-loop_NTPase"/>
</dbReference>
<dbReference type="AlphaFoldDB" id="A0AAN9SAY5"/>
<dbReference type="PROSITE" id="PS51192">
    <property type="entry name" value="HELICASE_ATP_BIND_1"/>
    <property type="match status" value="1"/>
</dbReference>
<dbReference type="GO" id="GO:0005524">
    <property type="term" value="F:ATP binding"/>
    <property type="evidence" value="ECO:0007669"/>
    <property type="project" value="UniProtKB-KW"/>
</dbReference>
<dbReference type="FunFam" id="3.40.50.300:FF:001456">
    <property type="entry name" value="ATP-dependent DNA helicase"/>
    <property type="match status" value="1"/>
</dbReference>
<dbReference type="Pfam" id="PF16124">
    <property type="entry name" value="RecQ_Zn_bind"/>
    <property type="match status" value="1"/>
</dbReference>
<dbReference type="Pfam" id="PF00270">
    <property type="entry name" value="DEAD"/>
    <property type="match status" value="1"/>
</dbReference>
<sequence length="777" mass="88656">MNAMDGQSKIFDHFHSNPMGIDPNPTVLSQPFEADDLDFTSDLEHRLSYLMQKHFGFSSLKTFQKEALSAWVAHKDCLVLAATGSGKSLCFQIPALLSGKVVVVISPLISLMHDQCLNLERHEVSACFLGSGQPDYTVEQKAMSGMYSIVYICPETVLRLIQPLHKLAESPGIALFAIDEAHCVSKWGHDFRQDYGRLSVLRENFSSSKLKFLKYDIPLMALTATATTRVREDILKSLHMSKETNVVLTSFFRSNLRFMVKHSRTSRASYAKDFHELIQVYGRKQNVKGNEKAFISDNFSNKSDASSSSDTDSVSPDDVDDNQDDNAYRHINTLHSVNTDEFLKGQELSVEFLEDDIDGFQSVDNSDVNHGEFCVQPPCKEWELSETNDPPKKQERRLKILEEPLEQGPAIVYVPTRKETLEIAEYLCKFGVKAAAYNAGLPKLHLRRVHREFHENSLEVIVATIAFGMGIDKSNVRRIIHYGWPQSLDAYYQEAGRAGRDGKLAYCILYANLASKPSLLPSRRSDDQIKQAYILLSDCFRYGMNTSCCRAKTLVEYFGEDFGHQKCLLCDVCIDGPPQRQDVKEETSIFLQAIGCHMERRDPMAFSFDDDIHFESKHRGLRERPNLNMLVGKIRQQSRKYVTTDTLWWRGLARILEVKGYIREGHAKTHVQAKYPELTELGLEFANSMSGQAFYVYPEADMLLARKTNKPFSSFSEYGKGWADPEIRRQRLERMRVNRKPGKLRMPKKQRKRKANKLRPDLRTSRGRLAAKLSTFK</sequence>